<proteinExistence type="predicted"/>
<protein>
    <recommendedName>
        <fullName evidence="3">Photosynthesis system II assembly factor Ycf48/Hcf136-like domain-containing protein</fullName>
    </recommendedName>
</protein>
<dbReference type="InterPro" id="IPR028203">
    <property type="entry name" value="PSII_CF48-like_dom"/>
</dbReference>
<dbReference type="Pfam" id="PF14870">
    <property type="entry name" value="PSII_BNR"/>
    <property type="match status" value="1"/>
</dbReference>
<dbReference type="AlphaFoldDB" id="A0A2S4HKF2"/>
<dbReference type="PROSITE" id="PS51257">
    <property type="entry name" value="PROKAR_LIPOPROTEIN"/>
    <property type="match status" value="1"/>
</dbReference>
<dbReference type="SUPFAM" id="SSF110296">
    <property type="entry name" value="Oligoxyloglucan reducing end-specific cellobiohydrolase"/>
    <property type="match status" value="1"/>
</dbReference>
<keyword evidence="2" id="KW-0604">Photosystem II</keyword>
<dbReference type="GO" id="GO:0009523">
    <property type="term" value="C:photosystem II"/>
    <property type="evidence" value="ECO:0007669"/>
    <property type="project" value="UniProtKB-KW"/>
</dbReference>
<keyword evidence="1" id="KW-0602">Photosynthesis</keyword>
<evidence type="ECO:0000313" key="5">
    <source>
        <dbReference type="Proteomes" id="UP000237222"/>
    </source>
</evidence>
<dbReference type="GO" id="GO:0015979">
    <property type="term" value="P:photosynthesis"/>
    <property type="evidence" value="ECO:0007669"/>
    <property type="project" value="UniProtKB-KW"/>
</dbReference>
<dbReference type="EMBL" id="PQGG01000005">
    <property type="protein sequence ID" value="POP54474.1"/>
    <property type="molecule type" value="Genomic_DNA"/>
</dbReference>
<dbReference type="RefSeq" id="WP_103682715.1">
    <property type="nucleotide sequence ID" value="NZ_PQGG01000005.1"/>
</dbReference>
<dbReference type="PANTHER" id="PTHR47199">
    <property type="entry name" value="PHOTOSYSTEM II STABILITY/ASSEMBLY FACTOR HCF136, CHLOROPLASTIC"/>
    <property type="match status" value="1"/>
</dbReference>
<evidence type="ECO:0000256" key="1">
    <source>
        <dbReference type="ARBA" id="ARBA00022531"/>
    </source>
</evidence>
<evidence type="ECO:0000256" key="2">
    <source>
        <dbReference type="ARBA" id="ARBA00023276"/>
    </source>
</evidence>
<sequence>MKYLPTSYLLRGLLFLPLLTMSCLVSASELIQVHGGTQHEAIFDVTQFEGSIVAVGSSGTILLSNDAGKNWKRSATNIQDSLLGVTYIDSHIVAVGQAGTVLVSHDSGSSWSSIEPITNERLLDVAMRSDGMIVAVGAFGTILKSNDYGDTWDQMVIDWASITPSGFAPHIYSVRLLQSNIVIAGESGLIAKWSFETNEWIALHNGNVETQTDDASIFAMEINEQLNGFFVGQDGFLLRTTDGGKSWMRFNNLDTNELFLNIVAKRKNILITTIYGVLLSTNSGKTWRRMAPDTMDTLWISGAVLLDNDNAVILSGKNGNIYRMPI</sequence>
<dbReference type="InterPro" id="IPR036278">
    <property type="entry name" value="Sialidase_sf"/>
</dbReference>
<dbReference type="InterPro" id="IPR015943">
    <property type="entry name" value="WD40/YVTN_repeat-like_dom_sf"/>
</dbReference>
<accession>A0A2S4HKF2</accession>
<name>A0A2S4HKF2_9GAMM</name>
<dbReference type="PANTHER" id="PTHR47199:SF2">
    <property type="entry name" value="PHOTOSYSTEM II STABILITY_ASSEMBLY FACTOR HCF136, CHLOROPLASTIC"/>
    <property type="match status" value="1"/>
</dbReference>
<dbReference type="Proteomes" id="UP000237222">
    <property type="component" value="Unassembled WGS sequence"/>
</dbReference>
<gene>
    <name evidence="4" type="ORF">C0068_01425</name>
</gene>
<evidence type="ECO:0000259" key="3">
    <source>
        <dbReference type="Pfam" id="PF14870"/>
    </source>
</evidence>
<organism evidence="4 5">
    <name type="scientific">Zhongshania marina</name>
    <dbReference type="NCBI Taxonomy" id="2304603"/>
    <lineage>
        <taxon>Bacteria</taxon>
        <taxon>Pseudomonadati</taxon>
        <taxon>Pseudomonadota</taxon>
        <taxon>Gammaproteobacteria</taxon>
        <taxon>Cellvibrionales</taxon>
        <taxon>Spongiibacteraceae</taxon>
        <taxon>Zhongshania</taxon>
    </lineage>
</organism>
<dbReference type="OrthoDB" id="9813892at2"/>
<reference evidence="4 5" key="1">
    <citation type="submission" date="2018-01" db="EMBL/GenBank/DDBJ databases">
        <authorList>
            <person name="Yu X.-D."/>
        </authorList>
    </citation>
    <scope>NUCLEOTIDE SEQUENCE [LARGE SCALE GENOMIC DNA]</scope>
    <source>
        <strain evidence="4 5">ZX-21</strain>
    </source>
</reference>
<evidence type="ECO:0000313" key="4">
    <source>
        <dbReference type="EMBL" id="POP54474.1"/>
    </source>
</evidence>
<comment type="caution">
    <text evidence="4">The sequence shown here is derived from an EMBL/GenBank/DDBJ whole genome shotgun (WGS) entry which is preliminary data.</text>
</comment>
<feature type="domain" description="Photosynthesis system II assembly factor Ycf48/Hcf136-like" evidence="3">
    <location>
        <begin position="211"/>
        <end position="293"/>
    </location>
</feature>
<dbReference type="SUPFAM" id="SSF50939">
    <property type="entry name" value="Sialidases"/>
    <property type="match status" value="1"/>
</dbReference>
<dbReference type="Gene3D" id="2.130.10.10">
    <property type="entry name" value="YVTN repeat-like/Quinoprotein amine dehydrogenase"/>
    <property type="match status" value="1"/>
</dbReference>